<dbReference type="STRING" id="1245526.SAMN05216580_2664"/>
<protein>
    <submittedName>
        <fullName evidence="5">3-hydroxy-9,10-secoandrosta-1,3,5(10)-triene-9,17-dione monooxygenase</fullName>
    </submittedName>
</protein>
<feature type="domain" description="Acyl-CoA dehydrogenase C-terminal" evidence="4">
    <location>
        <begin position="245"/>
        <end position="373"/>
    </location>
</feature>
<name>A0A1H2I2J3_9GAMM</name>
<dbReference type="GO" id="GO:0016712">
    <property type="term" value="F:oxidoreductase activity, acting on paired donors, with incorporation or reduction of molecular oxygen, reduced flavin or flavoprotein as one donor, and incorporation of one atom of oxygen"/>
    <property type="evidence" value="ECO:0007669"/>
    <property type="project" value="TreeGrafter"/>
</dbReference>
<reference evidence="6" key="1">
    <citation type="submission" date="2016-10" db="EMBL/GenBank/DDBJ databases">
        <authorList>
            <person name="Varghese N."/>
            <person name="Submissions S."/>
        </authorList>
    </citation>
    <scope>NUCLEOTIDE SEQUENCE [LARGE SCALE GENOMIC DNA]</scope>
    <source>
        <strain evidence="6">CCTCC 2012022</strain>
    </source>
</reference>
<evidence type="ECO:0000259" key="3">
    <source>
        <dbReference type="Pfam" id="PF02771"/>
    </source>
</evidence>
<gene>
    <name evidence="5" type="ORF">SAMN05216580_2664</name>
</gene>
<organism evidence="5 6">
    <name type="scientific">Geopseudomonas guangdongensis</name>
    <dbReference type="NCBI Taxonomy" id="1245526"/>
    <lineage>
        <taxon>Bacteria</taxon>
        <taxon>Pseudomonadati</taxon>
        <taxon>Pseudomonadota</taxon>
        <taxon>Gammaproteobacteria</taxon>
        <taxon>Pseudomonadales</taxon>
        <taxon>Pseudomonadaceae</taxon>
        <taxon>Geopseudomonas</taxon>
    </lineage>
</organism>
<dbReference type="PANTHER" id="PTHR48083:SF19">
    <property type="entry name" value="FLAVIN-DEPENDENT MONOOXYGENASE, OXYGENASE SUBUNIT HSAA"/>
    <property type="match status" value="1"/>
</dbReference>
<keyword evidence="6" id="KW-1185">Reference proteome</keyword>
<dbReference type="Gene3D" id="2.40.110.10">
    <property type="entry name" value="Butyryl-CoA Dehydrogenase, subunit A, domain 2"/>
    <property type="match status" value="1"/>
</dbReference>
<evidence type="ECO:0000256" key="1">
    <source>
        <dbReference type="ARBA" id="ARBA00023002"/>
    </source>
</evidence>
<dbReference type="Proteomes" id="UP000243063">
    <property type="component" value="Chromosome I"/>
</dbReference>
<dbReference type="PANTHER" id="PTHR48083">
    <property type="entry name" value="MEDIUM-CHAIN SPECIFIC ACYL-COA DEHYDROGENASE, MITOCHONDRIAL-RELATED"/>
    <property type="match status" value="1"/>
</dbReference>
<dbReference type="InterPro" id="IPR013107">
    <property type="entry name" value="Acyl-CoA_DH_C"/>
</dbReference>
<dbReference type="Pfam" id="PF08028">
    <property type="entry name" value="Acyl-CoA_dh_2"/>
    <property type="match status" value="1"/>
</dbReference>
<evidence type="ECO:0000256" key="2">
    <source>
        <dbReference type="ARBA" id="ARBA00049661"/>
    </source>
</evidence>
<dbReference type="PIRSF" id="PIRSF016578">
    <property type="entry name" value="HsaA"/>
    <property type="match status" value="1"/>
</dbReference>
<dbReference type="InterPro" id="IPR037069">
    <property type="entry name" value="AcylCoA_DH/ox_N_sf"/>
</dbReference>
<dbReference type="GO" id="GO:0050660">
    <property type="term" value="F:flavin adenine dinucleotide binding"/>
    <property type="evidence" value="ECO:0007669"/>
    <property type="project" value="InterPro"/>
</dbReference>
<dbReference type="EMBL" id="LT629780">
    <property type="protein sequence ID" value="SDU38116.1"/>
    <property type="molecule type" value="Genomic_DNA"/>
</dbReference>
<dbReference type="GO" id="GO:0005737">
    <property type="term" value="C:cytoplasm"/>
    <property type="evidence" value="ECO:0007669"/>
    <property type="project" value="TreeGrafter"/>
</dbReference>
<dbReference type="GO" id="GO:0033539">
    <property type="term" value="P:fatty acid beta-oxidation using acyl-CoA dehydrogenase"/>
    <property type="evidence" value="ECO:0007669"/>
    <property type="project" value="TreeGrafter"/>
</dbReference>
<proteinExistence type="inferred from homology"/>
<dbReference type="SUPFAM" id="SSF47203">
    <property type="entry name" value="Acyl-CoA dehydrogenase C-terminal domain-like"/>
    <property type="match status" value="1"/>
</dbReference>
<dbReference type="InterPro" id="IPR013786">
    <property type="entry name" value="AcylCoA_DH/ox_N"/>
</dbReference>
<dbReference type="Pfam" id="PF02771">
    <property type="entry name" value="Acyl-CoA_dh_N"/>
    <property type="match status" value="1"/>
</dbReference>
<dbReference type="InterPro" id="IPR009100">
    <property type="entry name" value="AcylCoA_DH/oxidase_NM_dom_sf"/>
</dbReference>
<evidence type="ECO:0000313" key="6">
    <source>
        <dbReference type="Proteomes" id="UP000243063"/>
    </source>
</evidence>
<keyword evidence="5" id="KW-0503">Monooxygenase</keyword>
<accession>A0A1H2I2J3</accession>
<dbReference type="SUPFAM" id="SSF56645">
    <property type="entry name" value="Acyl-CoA dehydrogenase NM domain-like"/>
    <property type="match status" value="1"/>
</dbReference>
<dbReference type="GO" id="GO:0003995">
    <property type="term" value="F:acyl-CoA dehydrogenase activity"/>
    <property type="evidence" value="ECO:0007669"/>
    <property type="project" value="TreeGrafter"/>
</dbReference>
<dbReference type="Gene3D" id="1.20.140.10">
    <property type="entry name" value="Butyryl-CoA Dehydrogenase, subunit A, domain 3"/>
    <property type="match status" value="1"/>
</dbReference>
<dbReference type="OrthoDB" id="7316074at2"/>
<dbReference type="InterPro" id="IPR046373">
    <property type="entry name" value="Acyl-CoA_Oxase/DH_mid-dom_sf"/>
</dbReference>
<evidence type="ECO:0000259" key="4">
    <source>
        <dbReference type="Pfam" id="PF08028"/>
    </source>
</evidence>
<keyword evidence="1" id="KW-0560">Oxidoreductase</keyword>
<sequence length="395" mass="43752">MHVMREKTPVEVELIERARRLVPALRERAERADREGKVPDETIREMQEAGLFRALQPKQWDGYEVDPRTFFEIQMTLAEGCMSTAWIYGVMGVHPWQLARYPVEAQQDVWGEDTSTLISSTYMPVAQVTPVEGGYRISGRWGFSSGSEHCQWCLLGGILPADGDLPVEHGTFLVPRSDYRIEKNWDVLGLRGTGSHDIVVEDAFVPAHRVQRTNNSSLAATPGREVNTSPIYALPFAQVFTRAVSSSCLGALQGAINEFRDNAARHIGKHGARTAEDPVAQSAVAEAITTLDAFKLVLERNFAHMLALAEKGEIPDTETRLLYRYQSAQVTNVCAERVSDLLRSMAASGLYSSNPVARTFRDLHQARGHISNNVAAFGRSYGAVQLGLPNPDPYV</sequence>
<dbReference type="InterPro" id="IPR036250">
    <property type="entry name" value="AcylCo_DH-like_C"/>
</dbReference>
<feature type="domain" description="Acyl-CoA dehydrogenase/oxidase N-terminal" evidence="3">
    <location>
        <begin position="13"/>
        <end position="110"/>
    </location>
</feature>
<evidence type="ECO:0000313" key="5">
    <source>
        <dbReference type="EMBL" id="SDU38116.1"/>
    </source>
</evidence>
<dbReference type="AlphaFoldDB" id="A0A1H2I2J3"/>
<dbReference type="Gene3D" id="1.10.540.10">
    <property type="entry name" value="Acyl-CoA dehydrogenase/oxidase, N-terminal domain"/>
    <property type="match status" value="1"/>
</dbReference>
<dbReference type="RefSeq" id="WP_090215377.1">
    <property type="nucleotide sequence ID" value="NZ_LT629780.1"/>
</dbReference>
<comment type="similarity">
    <text evidence="2">Belongs to the HpaH/HsaA monooxygenase family.</text>
</comment>
<dbReference type="InterPro" id="IPR050741">
    <property type="entry name" value="Acyl-CoA_dehydrogenase"/>
</dbReference>